<keyword evidence="4 13" id="KW-0378">Hydrolase</keyword>
<dbReference type="AlphaFoldDB" id="A0A174ZUQ5"/>
<evidence type="ECO:0000256" key="12">
    <source>
        <dbReference type="ARBA" id="ARBA00048988"/>
    </source>
</evidence>
<dbReference type="InterPro" id="IPR014017">
    <property type="entry name" value="DNA_helicase_UvrD-like_C"/>
</dbReference>
<name>A0A174ZUQ5_9FIRM</name>
<feature type="binding site" evidence="14">
    <location>
        <begin position="24"/>
        <end position="31"/>
    </location>
    <ligand>
        <name>ATP</name>
        <dbReference type="ChEBI" id="CHEBI:30616"/>
    </ligand>
</feature>
<comment type="function">
    <text evidence="13">The heterodimer acts as both an ATP-dependent DNA helicase and an ATP-dependent, dual-direction single-stranded exonuclease. Recognizes the chi site generating a DNA molecule suitable for the initiation of homologous recombination. The AddA nuclease domain is required for chi fragment generation; this subunit has the helicase and 3' -&gt; 5' nuclease activities.</text>
</comment>
<keyword evidence="2 13" id="KW-0547">Nucleotide-binding</keyword>
<comment type="catalytic activity">
    <reaction evidence="12 13">
        <text>ATP + H2O = ADP + phosphate + H(+)</text>
        <dbReference type="Rhea" id="RHEA:13065"/>
        <dbReference type="ChEBI" id="CHEBI:15377"/>
        <dbReference type="ChEBI" id="CHEBI:15378"/>
        <dbReference type="ChEBI" id="CHEBI:30616"/>
        <dbReference type="ChEBI" id="CHEBI:43474"/>
        <dbReference type="ChEBI" id="CHEBI:456216"/>
        <dbReference type="EC" id="5.6.2.4"/>
    </reaction>
</comment>
<comment type="similarity">
    <text evidence="13">Belongs to the helicase family. AddA subfamily.</text>
</comment>
<dbReference type="GO" id="GO:0000724">
    <property type="term" value="P:double-strand break repair via homologous recombination"/>
    <property type="evidence" value="ECO:0007669"/>
    <property type="project" value="UniProtKB-UniRule"/>
</dbReference>
<dbReference type="InterPro" id="IPR011335">
    <property type="entry name" value="Restrct_endonuc-II-like"/>
</dbReference>
<dbReference type="Gene3D" id="3.90.320.10">
    <property type="match status" value="1"/>
</dbReference>
<dbReference type="Pfam" id="PF00580">
    <property type="entry name" value="UvrD-helicase"/>
    <property type="match status" value="1"/>
</dbReference>
<reference evidence="18 19" key="1">
    <citation type="submission" date="2015-09" db="EMBL/GenBank/DDBJ databases">
        <authorList>
            <consortium name="Pathogen Informatics"/>
        </authorList>
    </citation>
    <scope>NUCLEOTIDE SEQUENCE [LARGE SCALE GENOMIC DNA]</scope>
    <source>
        <strain evidence="18 19">2789STDY5834889</strain>
    </source>
</reference>
<dbReference type="OrthoDB" id="9810135at2"/>
<dbReference type="InterPro" id="IPR011604">
    <property type="entry name" value="PDDEXK-like_dom_sf"/>
</dbReference>
<evidence type="ECO:0000256" key="10">
    <source>
        <dbReference type="ARBA" id="ARBA00023235"/>
    </source>
</evidence>
<dbReference type="EC" id="3.1.-.-" evidence="13"/>
<dbReference type="PANTHER" id="PTHR11070">
    <property type="entry name" value="UVRD / RECB / PCRA DNA HELICASE FAMILY MEMBER"/>
    <property type="match status" value="1"/>
</dbReference>
<sequence>MSVKWTEEQQKVIDLRDRNILVSAAAGSGKTAVLVERIISRITDENDPADVDRLLVVTYTEAAAAEMKERIGAAIEKKLEEQPGNVNLEQQSTLIHNASIMTIHSFCLSVIRDHFHVIGIDPAFRIAEEGELRLLMQDVLEELIENFYAERSEAFLNFVDQYGTGRNDQKIEELILQLYEYSRSYPQPEKWLKECVDNYEIDPEKMEEADVVQEAKARVRQNLTDVKGFVQQAIEVCELPAGPYMYGEMLDSDLVQIEQLEKAETFCQQEQIVSDFTWKRLSGKKDPTVDPELKEKAQGLRKQAKKLIEDLKANYFYAPVDEWIRDMQEAQTAMKMLVLLVQAFAEAFSEKKRQRNLLDFSDMEQFALRILTEEKKGKLVPSAVAQEYQERFEEVMIDEYQDSNLVQETILTSVSRESAGQNNLFMVGDVKQSIYRFRLSRPELFMGKYNSYSTQESSRQRIDLDRNFRSRGEVLDSTNYIFRKLMRKEFGEIIYDDKASLHLGASFPELPDENVFTDQTELLLYNQTGLRSSEAREEEARMIAQRMKELLSTGVVLDKETGEYRPVHYRDMVILTRSLQGWAEVFASILAEEGIPAYSVSREGYFETYEVSVLLDYLKVLDNARQDLPLTAVLTSPFAGLTAVELSVIRLAYPNQLFYEAVEGFCSLSPEEIPETVDKKQAIQVQEKLRKFFEVLDHFREILPYTAIHDLLAEIIDKTGYGLFISAMPGGAQRQANVEMLVEKARAFEGTSYKGLFNFVRYIEQLKKYDVDYGEASIIDEQDDTVRIMSIHKSKGLEFPIVFVAGTGKQFNTQDLKGSIVIHPRNGVGIDVVDLEMRTKAPTFLKKMIQEKTKLENLAEELRVLYVAMTRAKEKLILTGSLKIGEDGLEPYVNHMTDRESPLSLYQLEGANRYLDWILPALLQAEDLKREDGLCGILKTESEEVQQLPIKVRIFDAGEMDFTEDAQRQAEVIAREVLEHWDTTKVYLPGAEEKLEQQMNFLYPYKEEGKMKLKFTVSELKKRESLQEEAGEELIQEPEIVPLLPHFMEEQKEGLTGASRGSAYHKFLELHDFSKEYTEELLKEEIELFYQAGRLSKEMADCIRTKDILAFLNSESGRRMTQATGNGKLRKEQPFVLGVAASEIYPEIYQDIQKRSQEADENRKEETILIQGIIDVWFEEEDGIVLLDYKTDRVRNASQLKELYHAQLDYYAQALEQLLEKPVKEKIIYSFALKEEIIL</sequence>
<keyword evidence="9 13" id="KW-0234">DNA repair</keyword>
<dbReference type="Pfam" id="PF13361">
    <property type="entry name" value="UvrD_C"/>
    <property type="match status" value="1"/>
</dbReference>
<comment type="subunit">
    <text evidence="13">Heterodimer of AddA and AddB/RexB.</text>
</comment>
<evidence type="ECO:0000256" key="6">
    <source>
        <dbReference type="ARBA" id="ARBA00022839"/>
    </source>
</evidence>
<dbReference type="InterPro" id="IPR014016">
    <property type="entry name" value="UvrD-like_ATP-bd"/>
</dbReference>
<dbReference type="GO" id="GO:0003690">
    <property type="term" value="F:double-stranded DNA binding"/>
    <property type="evidence" value="ECO:0007669"/>
    <property type="project" value="UniProtKB-UniRule"/>
</dbReference>
<evidence type="ECO:0000313" key="19">
    <source>
        <dbReference type="Proteomes" id="UP000078383"/>
    </source>
</evidence>
<keyword evidence="3 13" id="KW-0227">DNA damage</keyword>
<keyword evidence="5 13" id="KW-0347">Helicase</keyword>
<dbReference type="PROSITE" id="PS51198">
    <property type="entry name" value="UVRD_HELICASE_ATP_BIND"/>
    <property type="match status" value="1"/>
</dbReference>
<dbReference type="Proteomes" id="UP000078383">
    <property type="component" value="Unassembled WGS sequence"/>
</dbReference>
<evidence type="ECO:0000256" key="13">
    <source>
        <dbReference type="HAMAP-Rule" id="MF_01451"/>
    </source>
</evidence>
<organism evidence="18 19">
    <name type="scientific">[Ruminococcus] torques</name>
    <dbReference type="NCBI Taxonomy" id="33039"/>
    <lineage>
        <taxon>Bacteria</taxon>
        <taxon>Bacillati</taxon>
        <taxon>Bacillota</taxon>
        <taxon>Clostridia</taxon>
        <taxon>Lachnospirales</taxon>
        <taxon>Lachnospiraceae</taxon>
        <taxon>Mediterraneibacter</taxon>
    </lineage>
</organism>
<protein>
    <recommendedName>
        <fullName evidence="13">ATP-dependent helicase/nuclease subunit A</fullName>
        <ecNumber evidence="13">3.1.-.-</ecNumber>
        <ecNumber evidence="13">5.6.2.4</ecNumber>
    </recommendedName>
    <alternativeName>
        <fullName evidence="13">ATP-dependent helicase/nuclease AddA</fullName>
    </alternativeName>
    <alternativeName>
        <fullName evidence="13">DNA 3'-5' helicase AddA</fullName>
    </alternativeName>
</protein>
<dbReference type="NCBIfam" id="TIGR02785">
    <property type="entry name" value="addA_Gpos"/>
    <property type="match status" value="1"/>
</dbReference>
<dbReference type="EMBL" id="CZBX01000011">
    <property type="protein sequence ID" value="CUQ91113.1"/>
    <property type="molecule type" value="Genomic_DNA"/>
</dbReference>
<dbReference type="HAMAP" id="MF_01451">
    <property type="entry name" value="AddA"/>
    <property type="match status" value="1"/>
</dbReference>
<evidence type="ECO:0000256" key="3">
    <source>
        <dbReference type="ARBA" id="ARBA00022763"/>
    </source>
</evidence>
<dbReference type="FunFam" id="3.40.50.300:FF:001236">
    <property type="entry name" value="ATP-dependent helicase/nuclease subunit A"/>
    <property type="match status" value="1"/>
</dbReference>
<proteinExistence type="inferred from homology"/>
<evidence type="ECO:0000256" key="14">
    <source>
        <dbReference type="PROSITE-ProRule" id="PRU00560"/>
    </source>
</evidence>
<evidence type="ECO:0000256" key="15">
    <source>
        <dbReference type="SAM" id="Coils"/>
    </source>
</evidence>
<keyword evidence="1 13" id="KW-0540">Nuclease</keyword>
<dbReference type="GO" id="GO:0016887">
    <property type="term" value="F:ATP hydrolysis activity"/>
    <property type="evidence" value="ECO:0007669"/>
    <property type="project" value="RHEA"/>
</dbReference>
<evidence type="ECO:0000259" key="16">
    <source>
        <dbReference type="PROSITE" id="PS51198"/>
    </source>
</evidence>
<feature type="domain" description="UvrD-like helicase C-terminal" evidence="17">
    <location>
        <begin position="491"/>
        <end position="796"/>
    </location>
</feature>
<dbReference type="RefSeq" id="WP_055173047.1">
    <property type="nucleotide sequence ID" value="NZ_CZBX01000011.1"/>
</dbReference>
<dbReference type="Pfam" id="PF12705">
    <property type="entry name" value="PDDEXK_1"/>
    <property type="match status" value="1"/>
</dbReference>
<dbReference type="InterPro" id="IPR027417">
    <property type="entry name" value="P-loop_NTPase"/>
</dbReference>
<evidence type="ECO:0000256" key="7">
    <source>
        <dbReference type="ARBA" id="ARBA00022840"/>
    </source>
</evidence>
<dbReference type="SUPFAM" id="SSF52540">
    <property type="entry name" value="P-loop containing nucleoside triphosphate hydrolases"/>
    <property type="match status" value="1"/>
</dbReference>
<dbReference type="Gene3D" id="3.40.50.300">
    <property type="entry name" value="P-loop containing nucleotide triphosphate hydrolases"/>
    <property type="match status" value="4"/>
</dbReference>
<evidence type="ECO:0000256" key="4">
    <source>
        <dbReference type="ARBA" id="ARBA00022801"/>
    </source>
</evidence>
<feature type="domain" description="UvrD-like helicase ATP-binding" evidence="16">
    <location>
        <begin position="3"/>
        <end position="471"/>
    </location>
</feature>
<keyword evidence="6 13" id="KW-0269">Exonuclease</keyword>
<dbReference type="GO" id="GO:0033202">
    <property type="term" value="C:DNA helicase complex"/>
    <property type="evidence" value="ECO:0007669"/>
    <property type="project" value="TreeGrafter"/>
</dbReference>
<evidence type="ECO:0000256" key="5">
    <source>
        <dbReference type="ARBA" id="ARBA00022806"/>
    </source>
</evidence>
<evidence type="ECO:0000256" key="11">
    <source>
        <dbReference type="ARBA" id="ARBA00034617"/>
    </source>
</evidence>
<evidence type="ECO:0000256" key="1">
    <source>
        <dbReference type="ARBA" id="ARBA00022722"/>
    </source>
</evidence>
<evidence type="ECO:0000256" key="8">
    <source>
        <dbReference type="ARBA" id="ARBA00023125"/>
    </source>
</evidence>
<evidence type="ECO:0000313" key="18">
    <source>
        <dbReference type="EMBL" id="CUQ91113.1"/>
    </source>
</evidence>
<dbReference type="GO" id="GO:0043138">
    <property type="term" value="F:3'-5' DNA helicase activity"/>
    <property type="evidence" value="ECO:0007669"/>
    <property type="project" value="UniProtKB-UniRule"/>
</dbReference>
<keyword evidence="7 13" id="KW-0067">ATP-binding</keyword>
<dbReference type="GO" id="GO:0005829">
    <property type="term" value="C:cytosol"/>
    <property type="evidence" value="ECO:0007669"/>
    <property type="project" value="TreeGrafter"/>
</dbReference>
<dbReference type="GO" id="GO:0008408">
    <property type="term" value="F:3'-5' exonuclease activity"/>
    <property type="evidence" value="ECO:0007669"/>
    <property type="project" value="UniProtKB-UniRule"/>
</dbReference>
<dbReference type="PROSITE" id="PS51217">
    <property type="entry name" value="UVRD_HELICASE_CTER"/>
    <property type="match status" value="1"/>
</dbReference>
<dbReference type="InterPro" id="IPR014152">
    <property type="entry name" value="AddA"/>
</dbReference>
<dbReference type="InterPro" id="IPR038726">
    <property type="entry name" value="PDDEXK_AddAB-type"/>
</dbReference>
<dbReference type="InterPro" id="IPR000212">
    <property type="entry name" value="DNA_helicase_UvrD/REP"/>
</dbReference>
<comment type="cofactor">
    <cofactor evidence="13">
        <name>Mg(2+)</name>
        <dbReference type="ChEBI" id="CHEBI:18420"/>
    </cofactor>
</comment>
<comment type="catalytic activity">
    <reaction evidence="11 13">
        <text>Couples ATP hydrolysis with the unwinding of duplex DNA by translocating in the 3'-5' direction.</text>
        <dbReference type="EC" id="5.6.2.4"/>
    </reaction>
</comment>
<evidence type="ECO:0000256" key="9">
    <source>
        <dbReference type="ARBA" id="ARBA00023204"/>
    </source>
</evidence>
<dbReference type="GO" id="GO:0005524">
    <property type="term" value="F:ATP binding"/>
    <property type="evidence" value="ECO:0007669"/>
    <property type="project" value="UniProtKB-UniRule"/>
</dbReference>
<feature type="coiled-coil region" evidence="15">
    <location>
        <begin position="845"/>
        <end position="875"/>
    </location>
</feature>
<dbReference type="EC" id="5.6.2.4" evidence="13"/>
<keyword evidence="10 13" id="KW-0413">Isomerase</keyword>
<dbReference type="PANTHER" id="PTHR11070:SF48">
    <property type="entry name" value="ATP-DEPENDENT HELICASE_NUCLEASE SUBUNIT A"/>
    <property type="match status" value="1"/>
</dbReference>
<keyword evidence="8 13" id="KW-0238">DNA-binding</keyword>
<dbReference type="SUPFAM" id="SSF52980">
    <property type="entry name" value="Restriction endonuclease-like"/>
    <property type="match status" value="1"/>
</dbReference>
<evidence type="ECO:0000256" key="2">
    <source>
        <dbReference type="ARBA" id="ARBA00022741"/>
    </source>
</evidence>
<accession>A0A174ZUQ5</accession>
<dbReference type="Gene3D" id="6.10.250.2380">
    <property type="match status" value="1"/>
</dbReference>
<evidence type="ECO:0000259" key="17">
    <source>
        <dbReference type="PROSITE" id="PS51217"/>
    </source>
</evidence>
<keyword evidence="15" id="KW-0175">Coiled coil</keyword>
<gene>
    <name evidence="13 18" type="primary">addA</name>
    <name evidence="18" type="ORF">ERS852502_02348</name>
</gene>